<organism evidence="1 2">
    <name type="scientific">Vulcaniibacterium tengchongense</name>
    <dbReference type="NCBI Taxonomy" id="1273429"/>
    <lineage>
        <taxon>Bacteria</taxon>
        <taxon>Pseudomonadati</taxon>
        <taxon>Pseudomonadota</taxon>
        <taxon>Gammaproteobacteria</taxon>
        <taxon>Lysobacterales</taxon>
        <taxon>Lysobacteraceae</taxon>
        <taxon>Vulcaniibacterium</taxon>
    </lineage>
</organism>
<proteinExistence type="predicted"/>
<gene>
    <name evidence="1" type="ORF">EDC50_1815</name>
</gene>
<dbReference type="EMBL" id="RKQN01000002">
    <property type="protein sequence ID" value="RPE79985.1"/>
    <property type="molecule type" value="Genomic_DNA"/>
</dbReference>
<name>A0A3N4VEQ1_9GAMM</name>
<dbReference type="Pfam" id="PF12694">
    <property type="entry name" value="cpYpsA"/>
    <property type="match status" value="1"/>
</dbReference>
<dbReference type="AlphaFoldDB" id="A0A3N4VEQ1"/>
<keyword evidence="2" id="KW-1185">Reference proteome</keyword>
<protein>
    <submittedName>
        <fullName evidence="1">Putative molybdenum carrier protein</fullName>
    </submittedName>
</protein>
<dbReference type="SUPFAM" id="SSF102405">
    <property type="entry name" value="MCP/YpsA-like"/>
    <property type="match status" value="1"/>
</dbReference>
<sequence length="167" mass="17875">MTRIASGGQTGVDRAALDAALATGIPHGGWCPKGRLAADGPLHPRYLLQETDSAGYRQRTRRNVLDSDGTLILNTGPLGGGTQLTLRFAGQFRKPVCIVDLERPLSPEEVLAWIDANRIKVLNVAGPGEAKRPGIYAQARTYLDRLLALWALLDQAGNRPNSAADPA</sequence>
<dbReference type="Gene3D" id="3.40.50.450">
    <property type="match status" value="1"/>
</dbReference>
<reference evidence="1 2" key="1">
    <citation type="submission" date="2018-11" db="EMBL/GenBank/DDBJ databases">
        <title>Genomic Encyclopedia of Type Strains, Phase IV (KMG-IV): sequencing the most valuable type-strain genomes for metagenomic binning, comparative biology and taxonomic classification.</title>
        <authorList>
            <person name="Goeker M."/>
        </authorList>
    </citation>
    <scope>NUCLEOTIDE SEQUENCE [LARGE SCALE GENOMIC DNA]</scope>
    <source>
        <strain evidence="1 2">DSM 25623</strain>
    </source>
</reference>
<dbReference type="Proteomes" id="UP000269708">
    <property type="component" value="Unassembled WGS sequence"/>
</dbReference>
<evidence type="ECO:0000313" key="1">
    <source>
        <dbReference type="EMBL" id="RPE79985.1"/>
    </source>
</evidence>
<dbReference type="InterPro" id="IPR024755">
    <property type="entry name" value="cpYpsA"/>
</dbReference>
<accession>A0A3N4VEQ1</accession>
<dbReference type="OrthoDB" id="283616at2"/>
<comment type="caution">
    <text evidence="1">The sequence shown here is derived from an EMBL/GenBank/DDBJ whole genome shotgun (WGS) entry which is preliminary data.</text>
</comment>
<evidence type="ECO:0000313" key="2">
    <source>
        <dbReference type="Proteomes" id="UP000269708"/>
    </source>
</evidence>